<evidence type="ECO:0008006" key="6">
    <source>
        <dbReference type="Google" id="ProtNLM"/>
    </source>
</evidence>
<organism evidence="4 5">
    <name type="scientific">Actinomadura rugatobispora</name>
    <dbReference type="NCBI Taxonomy" id="1994"/>
    <lineage>
        <taxon>Bacteria</taxon>
        <taxon>Bacillati</taxon>
        <taxon>Actinomycetota</taxon>
        <taxon>Actinomycetes</taxon>
        <taxon>Streptosporangiales</taxon>
        <taxon>Thermomonosporaceae</taxon>
        <taxon>Actinomadura</taxon>
    </lineage>
</organism>
<dbReference type="PANTHER" id="PTHR43976:SF16">
    <property type="entry name" value="SHORT-CHAIN DEHYDROGENASE_REDUCTASE FAMILY PROTEIN"/>
    <property type="match status" value="1"/>
</dbReference>
<evidence type="ECO:0000313" key="4">
    <source>
        <dbReference type="EMBL" id="MFC5751634.1"/>
    </source>
</evidence>
<protein>
    <recommendedName>
        <fullName evidence="6">SDR family NAD(P)-dependent oxidoreductase</fullName>
    </recommendedName>
</protein>
<evidence type="ECO:0000313" key="5">
    <source>
        <dbReference type="Proteomes" id="UP001596074"/>
    </source>
</evidence>
<evidence type="ECO:0000256" key="3">
    <source>
        <dbReference type="SAM" id="MobiDB-lite"/>
    </source>
</evidence>
<feature type="region of interest" description="Disordered" evidence="3">
    <location>
        <begin position="1"/>
        <end position="33"/>
    </location>
</feature>
<dbReference type="SUPFAM" id="SSF51735">
    <property type="entry name" value="NAD(P)-binding Rossmann-fold domains"/>
    <property type="match status" value="1"/>
</dbReference>
<accession>A0ABW1ABZ2</accession>
<comment type="caution">
    <text evidence="4">The sequence shown here is derived from an EMBL/GenBank/DDBJ whole genome shotgun (WGS) entry which is preliminary data.</text>
</comment>
<dbReference type="RefSeq" id="WP_378287569.1">
    <property type="nucleotide sequence ID" value="NZ_JBHSON010000073.1"/>
</dbReference>
<dbReference type="EMBL" id="JBHSON010000073">
    <property type="protein sequence ID" value="MFC5751634.1"/>
    <property type="molecule type" value="Genomic_DNA"/>
</dbReference>
<keyword evidence="2" id="KW-0560">Oxidoreductase</keyword>
<gene>
    <name evidence="4" type="ORF">ACFPZN_38965</name>
</gene>
<dbReference type="Proteomes" id="UP001596074">
    <property type="component" value="Unassembled WGS sequence"/>
</dbReference>
<name>A0ABW1ABZ2_9ACTN</name>
<comment type="similarity">
    <text evidence="1">Belongs to the short-chain dehydrogenases/reductases (SDR) family.</text>
</comment>
<sequence>MAQRRTLARRAERTPPSPWPARASRPGPPPAALAEGGCRTLELDVTDDASCVRAVKAEHNVAGALVNNAGYALGGVAEELSVGDLRSQFETNVFGPVRLPPPCAGSSLRLWDRIMLRMVPFE</sequence>
<dbReference type="Gene3D" id="3.40.50.720">
    <property type="entry name" value="NAD(P)-binding Rossmann-like Domain"/>
    <property type="match status" value="1"/>
</dbReference>
<evidence type="ECO:0000256" key="2">
    <source>
        <dbReference type="ARBA" id="ARBA00023002"/>
    </source>
</evidence>
<dbReference type="InterPro" id="IPR036291">
    <property type="entry name" value="NAD(P)-bd_dom_sf"/>
</dbReference>
<dbReference type="PANTHER" id="PTHR43976">
    <property type="entry name" value="SHORT CHAIN DEHYDROGENASE"/>
    <property type="match status" value="1"/>
</dbReference>
<evidence type="ECO:0000256" key="1">
    <source>
        <dbReference type="ARBA" id="ARBA00006484"/>
    </source>
</evidence>
<reference evidence="5" key="1">
    <citation type="journal article" date="2019" name="Int. J. Syst. Evol. Microbiol.">
        <title>The Global Catalogue of Microorganisms (GCM) 10K type strain sequencing project: providing services to taxonomists for standard genome sequencing and annotation.</title>
        <authorList>
            <consortium name="The Broad Institute Genomics Platform"/>
            <consortium name="The Broad Institute Genome Sequencing Center for Infectious Disease"/>
            <person name="Wu L."/>
            <person name="Ma J."/>
        </authorList>
    </citation>
    <scope>NUCLEOTIDE SEQUENCE [LARGE SCALE GENOMIC DNA]</scope>
    <source>
        <strain evidence="5">KCTC 42087</strain>
    </source>
</reference>
<dbReference type="InterPro" id="IPR051911">
    <property type="entry name" value="SDR_oxidoreductase"/>
</dbReference>
<keyword evidence="5" id="KW-1185">Reference proteome</keyword>
<proteinExistence type="inferred from homology"/>